<protein>
    <submittedName>
        <fullName evidence="1">Uncharacterized protein</fullName>
    </submittedName>
</protein>
<proteinExistence type="predicted"/>
<sequence>MVFHHDITSSHTSKQTLKSLKKEIVKCISHEEWMLQSPNADLIDIGTRSLQKLNVNYVKCLQIILIDEWTTTGSKYYEQELNCGQHGVGVFTPVMDFIF</sequence>
<evidence type="ECO:0000313" key="2">
    <source>
        <dbReference type="Proteomes" id="UP000828390"/>
    </source>
</evidence>
<dbReference type="EMBL" id="JAIWYP010000008">
    <property type="protein sequence ID" value="KAH3779922.1"/>
    <property type="molecule type" value="Genomic_DNA"/>
</dbReference>
<name>A0A9D4EGJ5_DREPO</name>
<comment type="caution">
    <text evidence="1">The sequence shown here is derived from an EMBL/GenBank/DDBJ whole genome shotgun (WGS) entry which is preliminary data.</text>
</comment>
<keyword evidence="2" id="KW-1185">Reference proteome</keyword>
<accession>A0A9D4EGJ5</accession>
<dbReference type="AlphaFoldDB" id="A0A9D4EGJ5"/>
<dbReference type="Proteomes" id="UP000828390">
    <property type="component" value="Unassembled WGS sequence"/>
</dbReference>
<reference evidence="1" key="1">
    <citation type="journal article" date="2019" name="bioRxiv">
        <title>The Genome of the Zebra Mussel, Dreissena polymorpha: A Resource for Invasive Species Research.</title>
        <authorList>
            <person name="McCartney M.A."/>
            <person name="Auch B."/>
            <person name="Kono T."/>
            <person name="Mallez S."/>
            <person name="Zhang Y."/>
            <person name="Obille A."/>
            <person name="Becker A."/>
            <person name="Abrahante J.E."/>
            <person name="Garbe J."/>
            <person name="Badalamenti J.P."/>
            <person name="Herman A."/>
            <person name="Mangelson H."/>
            <person name="Liachko I."/>
            <person name="Sullivan S."/>
            <person name="Sone E.D."/>
            <person name="Koren S."/>
            <person name="Silverstein K.A.T."/>
            <person name="Beckman K.B."/>
            <person name="Gohl D.M."/>
        </authorList>
    </citation>
    <scope>NUCLEOTIDE SEQUENCE</scope>
    <source>
        <strain evidence="1">Duluth1</strain>
        <tissue evidence="1">Whole animal</tissue>
    </source>
</reference>
<organism evidence="1 2">
    <name type="scientific">Dreissena polymorpha</name>
    <name type="common">Zebra mussel</name>
    <name type="synonym">Mytilus polymorpha</name>
    <dbReference type="NCBI Taxonomy" id="45954"/>
    <lineage>
        <taxon>Eukaryota</taxon>
        <taxon>Metazoa</taxon>
        <taxon>Spiralia</taxon>
        <taxon>Lophotrochozoa</taxon>
        <taxon>Mollusca</taxon>
        <taxon>Bivalvia</taxon>
        <taxon>Autobranchia</taxon>
        <taxon>Heteroconchia</taxon>
        <taxon>Euheterodonta</taxon>
        <taxon>Imparidentia</taxon>
        <taxon>Neoheterodontei</taxon>
        <taxon>Myida</taxon>
        <taxon>Dreissenoidea</taxon>
        <taxon>Dreissenidae</taxon>
        <taxon>Dreissena</taxon>
    </lineage>
</organism>
<gene>
    <name evidence="1" type="ORF">DPMN_157731</name>
</gene>
<evidence type="ECO:0000313" key="1">
    <source>
        <dbReference type="EMBL" id="KAH3779922.1"/>
    </source>
</evidence>
<reference evidence="1" key="2">
    <citation type="submission" date="2020-11" db="EMBL/GenBank/DDBJ databases">
        <authorList>
            <person name="McCartney M.A."/>
            <person name="Auch B."/>
            <person name="Kono T."/>
            <person name="Mallez S."/>
            <person name="Becker A."/>
            <person name="Gohl D.M."/>
            <person name="Silverstein K.A.T."/>
            <person name="Koren S."/>
            <person name="Bechman K.B."/>
            <person name="Herman A."/>
            <person name="Abrahante J.E."/>
            <person name="Garbe J."/>
        </authorList>
    </citation>
    <scope>NUCLEOTIDE SEQUENCE</scope>
    <source>
        <strain evidence="1">Duluth1</strain>
        <tissue evidence="1">Whole animal</tissue>
    </source>
</reference>